<organism evidence="1">
    <name type="scientific">Auxenochlorella protothecoides</name>
    <name type="common">Green microalga</name>
    <name type="synonym">Chlorella protothecoides</name>
    <dbReference type="NCBI Taxonomy" id="3075"/>
    <lineage>
        <taxon>Eukaryota</taxon>
        <taxon>Viridiplantae</taxon>
        <taxon>Chlorophyta</taxon>
        <taxon>core chlorophytes</taxon>
        <taxon>Trebouxiophyceae</taxon>
        <taxon>Chlorellales</taxon>
        <taxon>Chlorellaceae</taxon>
        <taxon>Auxenochlorella</taxon>
    </lineage>
</organism>
<dbReference type="InterPro" id="IPR005334">
    <property type="entry name" value="Tctex-1-like"/>
</dbReference>
<evidence type="ECO:0000313" key="1">
    <source>
        <dbReference type="EMBL" id="JAT71467.1"/>
    </source>
</evidence>
<accession>A0A1D1ZX56</accession>
<dbReference type="Gene3D" id="3.30.1140.40">
    <property type="entry name" value="Tctex-1"/>
    <property type="match status" value="1"/>
</dbReference>
<protein>
    <recommendedName>
        <fullName evidence="2">Dynein light chain Tctex-type 1</fullName>
    </recommendedName>
</protein>
<gene>
    <name evidence="1" type="ORF">g.3217</name>
</gene>
<dbReference type="EMBL" id="GDKF01007155">
    <property type="protein sequence ID" value="JAT71467.1"/>
    <property type="molecule type" value="Transcribed_RNA"/>
</dbReference>
<dbReference type="PANTHER" id="PTHR21255">
    <property type="entry name" value="T-COMPLEX-ASSOCIATED-TESTIS-EXPRESSED 1/ DYNEIN LIGHT CHAIN"/>
    <property type="match status" value="1"/>
</dbReference>
<dbReference type="InterPro" id="IPR038586">
    <property type="entry name" value="Tctex-1-like_sf"/>
</dbReference>
<dbReference type="GO" id="GO:0005737">
    <property type="term" value="C:cytoplasm"/>
    <property type="evidence" value="ECO:0007669"/>
    <property type="project" value="TreeGrafter"/>
</dbReference>
<reference evidence="1" key="1">
    <citation type="submission" date="2015-08" db="EMBL/GenBank/DDBJ databases">
        <authorList>
            <person name="Babu N.S."/>
            <person name="Beckwith C.J."/>
            <person name="Beseler K.G."/>
            <person name="Brison A."/>
            <person name="Carone J.V."/>
            <person name="Caskin T.P."/>
            <person name="Diamond M."/>
            <person name="Durham M.E."/>
            <person name="Foxe J.M."/>
            <person name="Go M."/>
            <person name="Henderson B.A."/>
            <person name="Jones I.B."/>
            <person name="McGettigan J.A."/>
            <person name="Micheletti S.J."/>
            <person name="Nasrallah M.E."/>
            <person name="Ortiz D."/>
            <person name="Piller C.R."/>
            <person name="Privatt S.R."/>
            <person name="Schneider S.L."/>
            <person name="Sharp S."/>
            <person name="Smith T.C."/>
            <person name="Stanton J.D."/>
            <person name="Ullery H.E."/>
            <person name="Wilson R.J."/>
            <person name="Serrano M.G."/>
            <person name="Buck G."/>
            <person name="Lee V."/>
            <person name="Wang Y."/>
            <person name="Carvalho R."/>
            <person name="Voegtly L."/>
            <person name="Shi R."/>
            <person name="Duckworth R."/>
            <person name="Johnson A."/>
            <person name="Loviza R."/>
            <person name="Walstead R."/>
            <person name="Shah Z."/>
            <person name="Kiflezghi M."/>
            <person name="Wade K."/>
            <person name="Ball S.L."/>
            <person name="Bradley K.W."/>
            <person name="Asai D.J."/>
            <person name="Bowman C.A."/>
            <person name="Russell D.A."/>
            <person name="Pope W.H."/>
            <person name="Jacobs-Sera D."/>
            <person name="Hendrix R.W."/>
            <person name="Hatfull G.F."/>
        </authorList>
    </citation>
    <scope>NUCLEOTIDE SEQUENCE</scope>
</reference>
<dbReference type="GO" id="GO:0007018">
    <property type="term" value="P:microtubule-based movement"/>
    <property type="evidence" value="ECO:0007669"/>
    <property type="project" value="TreeGrafter"/>
</dbReference>
<name>A0A1D1ZX56_AUXPR</name>
<proteinExistence type="predicted"/>
<dbReference type="GO" id="GO:0005868">
    <property type="term" value="C:cytoplasmic dynein complex"/>
    <property type="evidence" value="ECO:0007669"/>
    <property type="project" value="TreeGrafter"/>
</dbReference>
<evidence type="ECO:0008006" key="2">
    <source>
        <dbReference type="Google" id="ProtNLM"/>
    </source>
</evidence>
<dbReference type="GO" id="GO:0045505">
    <property type="term" value="F:dynein intermediate chain binding"/>
    <property type="evidence" value="ECO:0007669"/>
    <property type="project" value="TreeGrafter"/>
</dbReference>
<sequence>MSPFIPNNQRLRQFGLGAVRFGKFVGAKDCKMPSEVLIVEHHRGMDGMSDSDVLQASDIEPLIRNGIQATVHGDWNEEEALVWQEGIGTACLKLLAGLARPYKFAVTTHLSQRAGAGLCSATAAHWNPNTDGHTAVIWTSDTVFVCVTVFWSAV</sequence>
<dbReference type="Pfam" id="PF03645">
    <property type="entry name" value="Tctex-1"/>
    <property type="match status" value="1"/>
</dbReference>
<dbReference type="CDD" id="cd21455">
    <property type="entry name" value="DLC-like_DYNLT1_DYNLT3"/>
    <property type="match status" value="1"/>
</dbReference>
<dbReference type="AlphaFoldDB" id="A0A1D1ZX56"/>
<dbReference type="PANTHER" id="PTHR21255:SF4">
    <property type="entry name" value="DYNEIN LIGHT CHAIN TCTEX-TYPE"/>
    <property type="match status" value="1"/>
</dbReference>